<dbReference type="InterPro" id="IPR036397">
    <property type="entry name" value="RNaseH_sf"/>
</dbReference>
<evidence type="ECO:0000256" key="7">
    <source>
        <dbReference type="ARBA" id="ARBA00023242"/>
    </source>
</evidence>
<gene>
    <name evidence="13" type="ORF">CPB83DRAFT_790903</name>
</gene>
<dbReference type="PRINTS" id="PR00929">
    <property type="entry name" value="ATHOOK"/>
</dbReference>
<evidence type="ECO:0000259" key="12">
    <source>
        <dbReference type="Pfam" id="PF20499"/>
    </source>
</evidence>
<comment type="subcellular location">
    <subcellularLocation>
        <location evidence="1">Nucleus</location>
    </subcellularLocation>
</comment>
<dbReference type="InterPro" id="IPR017956">
    <property type="entry name" value="AT_hook_DNA-bd_motif"/>
</dbReference>
<keyword evidence="3" id="KW-0479">Metal-binding</keyword>
<feature type="compositionally biased region" description="Basic residues" evidence="10">
    <location>
        <begin position="58"/>
        <end position="80"/>
    </location>
</feature>
<evidence type="ECO:0000256" key="3">
    <source>
        <dbReference type="ARBA" id="ARBA00022723"/>
    </source>
</evidence>
<feature type="region of interest" description="Disordered" evidence="10">
    <location>
        <begin position="1413"/>
        <end position="1458"/>
    </location>
</feature>
<evidence type="ECO:0000256" key="9">
    <source>
        <dbReference type="ARBA" id="ARBA00042761"/>
    </source>
</evidence>
<feature type="compositionally biased region" description="Polar residues" evidence="10">
    <location>
        <begin position="1427"/>
        <end position="1443"/>
    </location>
</feature>
<dbReference type="SUPFAM" id="SSF53098">
    <property type="entry name" value="Ribonuclease H-like"/>
    <property type="match status" value="1"/>
</dbReference>
<dbReference type="Pfam" id="PF20499">
    <property type="entry name" value="DUF6729"/>
    <property type="match status" value="1"/>
</dbReference>
<evidence type="ECO:0000256" key="2">
    <source>
        <dbReference type="ARBA" id="ARBA00022722"/>
    </source>
</evidence>
<keyword evidence="6" id="KW-0460">Magnesium</keyword>
<evidence type="ECO:0000256" key="10">
    <source>
        <dbReference type="SAM" id="MobiDB-lite"/>
    </source>
</evidence>
<evidence type="ECO:0000256" key="6">
    <source>
        <dbReference type="ARBA" id="ARBA00022842"/>
    </source>
</evidence>
<feature type="region of interest" description="Disordered" evidence="10">
    <location>
        <begin position="55"/>
        <end position="102"/>
    </location>
</feature>
<comment type="caution">
    <text evidence="13">The sequence shown here is derived from an EMBL/GenBank/DDBJ whole genome shotgun (WGS) entry which is preliminary data.</text>
</comment>
<keyword evidence="7" id="KW-0539">Nucleus</keyword>
<reference evidence="13" key="1">
    <citation type="submission" date="2020-11" db="EMBL/GenBank/DDBJ databases">
        <authorList>
            <consortium name="DOE Joint Genome Institute"/>
            <person name="Ahrendt S."/>
            <person name="Riley R."/>
            <person name="Andreopoulos W."/>
            <person name="Labutti K."/>
            <person name="Pangilinan J."/>
            <person name="Ruiz-Duenas F.J."/>
            <person name="Barrasa J.M."/>
            <person name="Sanchez-Garcia M."/>
            <person name="Camarero S."/>
            <person name="Miyauchi S."/>
            <person name="Serrano A."/>
            <person name="Linde D."/>
            <person name="Babiker R."/>
            <person name="Drula E."/>
            <person name="Ayuso-Fernandez I."/>
            <person name="Pacheco R."/>
            <person name="Padilla G."/>
            <person name="Ferreira P."/>
            <person name="Barriuso J."/>
            <person name="Kellner H."/>
            <person name="Castanera R."/>
            <person name="Alfaro M."/>
            <person name="Ramirez L."/>
            <person name="Pisabarro A.G."/>
            <person name="Kuo A."/>
            <person name="Tritt A."/>
            <person name="Lipzen A."/>
            <person name="He G."/>
            <person name="Yan M."/>
            <person name="Ng V."/>
            <person name="Cullen D."/>
            <person name="Martin F."/>
            <person name="Rosso M.-N."/>
            <person name="Henrissat B."/>
            <person name="Hibbett D."/>
            <person name="Martinez A.T."/>
            <person name="Grigoriev I.V."/>
        </authorList>
    </citation>
    <scope>NUCLEOTIDE SEQUENCE</scope>
    <source>
        <strain evidence="13">CBS 506.95</strain>
    </source>
</reference>
<evidence type="ECO:0000313" key="14">
    <source>
        <dbReference type="Proteomes" id="UP000807306"/>
    </source>
</evidence>
<accession>A0A9P6EG97</accession>
<feature type="compositionally biased region" description="Acidic residues" evidence="10">
    <location>
        <begin position="203"/>
        <end position="228"/>
    </location>
</feature>
<dbReference type="Pfam" id="PF01612">
    <property type="entry name" value="DNA_pol_A_exo1"/>
    <property type="match status" value="1"/>
</dbReference>
<feature type="domain" description="DUF6729" evidence="12">
    <location>
        <begin position="273"/>
        <end position="483"/>
    </location>
</feature>
<dbReference type="PANTHER" id="PTHR13620:SF109">
    <property type="entry name" value="3'-5' EXONUCLEASE"/>
    <property type="match status" value="1"/>
</dbReference>
<dbReference type="CDD" id="cd06141">
    <property type="entry name" value="WRN_exo"/>
    <property type="match status" value="1"/>
</dbReference>
<dbReference type="PANTHER" id="PTHR13620">
    <property type="entry name" value="3-5 EXONUCLEASE"/>
    <property type="match status" value="1"/>
</dbReference>
<evidence type="ECO:0000256" key="8">
    <source>
        <dbReference type="ARBA" id="ARBA00040531"/>
    </source>
</evidence>
<keyword evidence="14" id="KW-1185">Reference proteome</keyword>
<keyword evidence="5" id="KW-0269">Exonuclease</keyword>
<dbReference type="GO" id="GO:0006139">
    <property type="term" value="P:nucleobase-containing compound metabolic process"/>
    <property type="evidence" value="ECO:0007669"/>
    <property type="project" value="InterPro"/>
</dbReference>
<dbReference type="GO" id="GO:0046872">
    <property type="term" value="F:metal ion binding"/>
    <property type="evidence" value="ECO:0007669"/>
    <property type="project" value="UniProtKB-KW"/>
</dbReference>
<organism evidence="13 14">
    <name type="scientific">Crepidotus variabilis</name>
    <dbReference type="NCBI Taxonomy" id="179855"/>
    <lineage>
        <taxon>Eukaryota</taxon>
        <taxon>Fungi</taxon>
        <taxon>Dikarya</taxon>
        <taxon>Basidiomycota</taxon>
        <taxon>Agaricomycotina</taxon>
        <taxon>Agaricomycetes</taxon>
        <taxon>Agaricomycetidae</taxon>
        <taxon>Agaricales</taxon>
        <taxon>Agaricineae</taxon>
        <taxon>Crepidotaceae</taxon>
        <taxon>Crepidotus</taxon>
    </lineage>
</organism>
<dbReference type="EMBL" id="MU157849">
    <property type="protein sequence ID" value="KAF9529001.1"/>
    <property type="molecule type" value="Genomic_DNA"/>
</dbReference>
<dbReference type="Proteomes" id="UP000807306">
    <property type="component" value="Unassembled WGS sequence"/>
</dbReference>
<evidence type="ECO:0000259" key="11">
    <source>
        <dbReference type="Pfam" id="PF01612"/>
    </source>
</evidence>
<dbReference type="GO" id="GO:0005634">
    <property type="term" value="C:nucleus"/>
    <property type="evidence" value="ECO:0007669"/>
    <property type="project" value="UniProtKB-SubCell"/>
</dbReference>
<dbReference type="InterPro" id="IPR002562">
    <property type="entry name" value="3'-5'_exonuclease_dom"/>
</dbReference>
<feature type="compositionally biased region" description="Basic residues" evidence="10">
    <location>
        <begin position="231"/>
        <end position="242"/>
    </location>
</feature>
<feature type="region of interest" description="Disordered" evidence="10">
    <location>
        <begin position="165"/>
        <end position="242"/>
    </location>
</feature>
<dbReference type="InterPro" id="IPR012337">
    <property type="entry name" value="RNaseH-like_sf"/>
</dbReference>
<dbReference type="InterPro" id="IPR046616">
    <property type="entry name" value="DUF6729"/>
</dbReference>
<evidence type="ECO:0000256" key="5">
    <source>
        <dbReference type="ARBA" id="ARBA00022839"/>
    </source>
</evidence>
<sequence length="1541" mass="172474">MLPVINVVSTVNSGSLTSTSNTNTCAVPPFQILDCTLAADVTLSTLLQEVLVPEQPVRKRGRPPKPKPVVPKRPRGRPPKKPVLLPDGENYPGIAKRRPGRPAKVAYTGVKMIQLDGPIIIPGSTGKPDQSRPGTCGVVAPLFRATSKLAHTAVLKTPLAISATKQPSAEPLEPAADLESTTAGPNPTEIDDDGGDGFGGGIGEEDESDDDDNDNIERDSDDNDDEDNNNTRKKQKKVPKGKRRPLPYWLRVRFEEFVLECNGRRNTQGLPPLYANKTFWSTTPSPFFSLNDDTSPQSLFHPQFFLWDPQAIVKQIPCPTCHCILIRHAHISRPRRIVTVNSTFWMIGYRYHCTNCRHPKTGKHSVTWQSWDHRILAVLPSHLASEFPAQLSHRSGISKTLFHWMRACFQNGMGAKQFADSLRVQHLQRYDELHAQYLNYLSSRLGVDTWRGRKYKSFLAFENLTDEGYHGYVPGSQWLRDMYDNFIEDHRQDFNQHMGMLSAEICAIDHSHKVTKHVAKVNGERIFNGLLTVTNEIGEIRSCNLVATKSHSQFELALVRLRESLDLYGLSPPKLFFTDNMADKAFLESSFPSLRQDIIPVEKYNDLEPFVLPSEIQILVRNETSSINAALSTIVDRIPVDEDDPELVIGYDSEWNVIISDDRTFERGEIAVVQIAFEKRVYLLQISEMVALRRLPEKLVMLLCNPRVRKVGRMVSSDLRQLQEAVRSSTPFIGALDLAGYAKERHVISNARSCSLADLCAMVLGKRMNKNVSERTSAAWENVTLTDKQKVYAACDAYVPLLIYNKLSHLSVPKRLPSTLAALIPVLVYATDNTTIIATGHISNHFQALTFDDIRITRTHTLVTVTSVQVPAALLTSHRKRPLLSFGEAPFEAVCLLSHLRTYDPSSFKMPLRSTDSTSGVTSLTMLKPVAVDALADDSDGAYLDSGDGAGSLLRELDMEDEIDAAELTRGSVAKEKDGESEAIGRQILSAMPQPETWDRILHSRVLKDIFHVFNMLRLSSTHGLRKEFGRVMRDTLFIPDKEDRLWISAWGATLNPPKTFGQLVATRPAWVWRHCRRTVPPPNILFRLIQEFFDEWGPLKDATTKAPLFNQSHWKVAKQILELIRQGFISDPPDIPLYTLIGVDNAAGNLPIYRCSRGTNFTEGGVHTHLRSRLPTSGASVRHVNASLCDFVLQHNLRVGTFNRTGQAYRGHYSIWLISSIQERLVHLGDVLIQPQHIKGWVNGNLYLPTSEQLGILPVPDDVRTMSGMAEYDHDPLCATKTRHQYLARMQGTHKAILPIHTPAEHDLFRSLMESNPAFNSESAGPIWKLAVKAWNQIADKQDGIFYKLVEQLKVYYTQWQTSLNVRQLLSLSSNVRKKSIKAARNPSRMDQAPQLSTRPLTLHSITHGYDIGSLLTPPTPMRGGQTETTRASEANPPSSSKIPPASTLLLPPPLSPPPVFGPPNIPAMIAVQRVIGGIQKAKPSEKKKKPRVCRRCGDPECSGRRAVKYCSNPCQDCARHDCLGRNPHRPSRKCDDAWK</sequence>
<evidence type="ECO:0000313" key="13">
    <source>
        <dbReference type="EMBL" id="KAF9529001.1"/>
    </source>
</evidence>
<protein>
    <recommendedName>
        <fullName evidence="8">3'-5' exonuclease</fullName>
    </recommendedName>
    <alternativeName>
        <fullName evidence="9">Werner Syndrome-like exonuclease</fullName>
    </alternativeName>
</protein>
<evidence type="ECO:0000256" key="4">
    <source>
        <dbReference type="ARBA" id="ARBA00022801"/>
    </source>
</evidence>
<name>A0A9P6EG97_9AGAR</name>
<dbReference type="OrthoDB" id="1920326at2759"/>
<keyword evidence="2" id="KW-0540">Nuclease</keyword>
<dbReference type="GO" id="GO:0003677">
    <property type="term" value="F:DNA binding"/>
    <property type="evidence" value="ECO:0007669"/>
    <property type="project" value="InterPro"/>
</dbReference>
<dbReference type="InterPro" id="IPR051132">
    <property type="entry name" value="3-5_Exonuclease_domain"/>
</dbReference>
<dbReference type="SMART" id="SM00384">
    <property type="entry name" value="AT_hook"/>
    <property type="match status" value="3"/>
</dbReference>
<dbReference type="Gene3D" id="3.30.420.10">
    <property type="entry name" value="Ribonuclease H-like superfamily/Ribonuclease H"/>
    <property type="match status" value="1"/>
</dbReference>
<proteinExistence type="predicted"/>
<keyword evidence="4" id="KW-0378">Hydrolase</keyword>
<feature type="domain" description="3'-5' exonuclease" evidence="11">
    <location>
        <begin position="648"/>
        <end position="808"/>
    </location>
</feature>
<evidence type="ECO:0000256" key="1">
    <source>
        <dbReference type="ARBA" id="ARBA00004123"/>
    </source>
</evidence>
<dbReference type="GO" id="GO:0008408">
    <property type="term" value="F:3'-5' exonuclease activity"/>
    <property type="evidence" value="ECO:0007669"/>
    <property type="project" value="InterPro"/>
</dbReference>